<evidence type="ECO:0000313" key="3">
    <source>
        <dbReference type="Proteomes" id="UP000029121"/>
    </source>
</evidence>
<feature type="domain" description="F-box" evidence="1">
    <location>
        <begin position="20"/>
        <end position="60"/>
    </location>
</feature>
<dbReference type="Gene3D" id="3.80.10.10">
    <property type="entry name" value="Ribonuclease Inhibitor"/>
    <property type="match status" value="1"/>
</dbReference>
<proteinExistence type="predicted"/>
<protein>
    <recommendedName>
        <fullName evidence="1">F-box domain-containing protein</fullName>
    </recommendedName>
</protein>
<accession>R0FRV9</accession>
<dbReference type="PANTHER" id="PTHR38926">
    <property type="entry name" value="F-BOX DOMAIN CONTAINING PROTEIN, EXPRESSED"/>
    <property type="match status" value="1"/>
</dbReference>
<sequence>MEVMEDITNAKRGSKLVQDWTELTWDCLINIFSRLSMEERWNGPMLVCKTWMNLCNDPLLNSVFDLETWFLSSTETCNRWSFEFSEQVDSMLMSVVDRSKGGLKEIRVRHCTDQSLLYVAERCPNLELLWVKHCPNVTVESLQMIALKCTKIMELDMSSSYAISPQCLEMFGKNCKNLQVVKRNYVSPSEVSMFESYENYMENFPTFIIGNVYVHAIQSSMHQLKHLEVRYLTMTDKALASICKKCPKLEYLDLFGCPKLTMDGVINSTSTLKNLKELKMPEFTA</sequence>
<dbReference type="SUPFAM" id="SSF52047">
    <property type="entry name" value="RNI-like"/>
    <property type="match status" value="1"/>
</dbReference>
<dbReference type="KEGG" id="crb:17887459"/>
<dbReference type="OrthoDB" id="550575at2759"/>
<reference evidence="3" key="1">
    <citation type="journal article" date="2013" name="Nat. Genet.">
        <title>The Capsella rubella genome and the genomic consequences of rapid mating system evolution.</title>
        <authorList>
            <person name="Slotte T."/>
            <person name="Hazzouri K.M."/>
            <person name="Agren J.A."/>
            <person name="Koenig D."/>
            <person name="Maumus F."/>
            <person name="Guo Y.L."/>
            <person name="Steige K."/>
            <person name="Platts A.E."/>
            <person name="Escobar J.S."/>
            <person name="Newman L.K."/>
            <person name="Wang W."/>
            <person name="Mandakova T."/>
            <person name="Vello E."/>
            <person name="Smith L.M."/>
            <person name="Henz S.R."/>
            <person name="Steffen J."/>
            <person name="Takuno S."/>
            <person name="Brandvain Y."/>
            <person name="Coop G."/>
            <person name="Andolfatto P."/>
            <person name="Hu T.T."/>
            <person name="Blanchette M."/>
            <person name="Clark R.M."/>
            <person name="Quesneville H."/>
            <person name="Nordborg M."/>
            <person name="Gaut B.S."/>
            <person name="Lysak M.A."/>
            <person name="Jenkins J."/>
            <person name="Grimwood J."/>
            <person name="Chapman J."/>
            <person name="Prochnik S."/>
            <person name="Shu S."/>
            <person name="Rokhsar D."/>
            <person name="Schmutz J."/>
            <person name="Weigel D."/>
            <person name="Wright S.I."/>
        </authorList>
    </citation>
    <scope>NUCLEOTIDE SEQUENCE [LARGE SCALE GENOMIC DNA]</scope>
    <source>
        <strain evidence="3">cv. Monte Gargano</strain>
    </source>
</reference>
<dbReference type="InterPro" id="IPR032675">
    <property type="entry name" value="LRR_dom_sf"/>
</dbReference>
<dbReference type="AlphaFoldDB" id="R0FRV9"/>
<evidence type="ECO:0000259" key="1">
    <source>
        <dbReference type="Pfam" id="PF00646"/>
    </source>
</evidence>
<dbReference type="SMART" id="SM00367">
    <property type="entry name" value="LRR_CC"/>
    <property type="match status" value="5"/>
</dbReference>
<dbReference type="InterPro" id="IPR006553">
    <property type="entry name" value="Leu-rich_rpt_Cys-con_subtyp"/>
</dbReference>
<dbReference type="Gene3D" id="1.20.1280.50">
    <property type="match status" value="1"/>
</dbReference>
<name>R0FRV9_9BRAS</name>
<gene>
    <name evidence="2" type="ORF">CARUB_v10018734mg</name>
</gene>
<dbReference type="PANTHER" id="PTHR38926:SF5">
    <property type="entry name" value="F-BOX AND LEUCINE-RICH REPEAT PROTEIN 6"/>
    <property type="match status" value="1"/>
</dbReference>
<organism evidence="2 3">
    <name type="scientific">Capsella rubella</name>
    <dbReference type="NCBI Taxonomy" id="81985"/>
    <lineage>
        <taxon>Eukaryota</taxon>
        <taxon>Viridiplantae</taxon>
        <taxon>Streptophyta</taxon>
        <taxon>Embryophyta</taxon>
        <taxon>Tracheophyta</taxon>
        <taxon>Spermatophyta</taxon>
        <taxon>Magnoliopsida</taxon>
        <taxon>eudicotyledons</taxon>
        <taxon>Gunneridae</taxon>
        <taxon>Pentapetalae</taxon>
        <taxon>rosids</taxon>
        <taxon>malvids</taxon>
        <taxon>Brassicales</taxon>
        <taxon>Brassicaceae</taxon>
        <taxon>Camelineae</taxon>
        <taxon>Capsella</taxon>
    </lineage>
</organism>
<keyword evidence="3" id="KW-1185">Reference proteome</keyword>
<dbReference type="SUPFAM" id="SSF81383">
    <property type="entry name" value="F-box domain"/>
    <property type="match status" value="1"/>
</dbReference>
<dbReference type="InterPro" id="IPR001810">
    <property type="entry name" value="F-box_dom"/>
</dbReference>
<evidence type="ECO:0000313" key="2">
    <source>
        <dbReference type="EMBL" id="EOA25402.1"/>
    </source>
</evidence>
<dbReference type="Pfam" id="PF00646">
    <property type="entry name" value="F-box"/>
    <property type="match status" value="1"/>
</dbReference>
<dbReference type="EMBL" id="KB870809">
    <property type="protein sequence ID" value="EOA25402.1"/>
    <property type="molecule type" value="Genomic_DNA"/>
</dbReference>
<dbReference type="InterPro" id="IPR036047">
    <property type="entry name" value="F-box-like_dom_sf"/>
</dbReference>
<dbReference type="Proteomes" id="UP000029121">
    <property type="component" value="Unassembled WGS sequence"/>
</dbReference>
<dbReference type="eggNOG" id="KOG1947">
    <property type="taxonomic scope" value="Eukaryota"/>
</dbReference>